<feature type="coiled-coil region" evidence="1">
    <location>
        <begin position="7"/>
        <end position="34"/>
    </location>
</feature>
<comment type="caution">
    <text evidence="2">The sequence shown here is derived from an EMBL/GenBank/DDBJ whole genome shotgun (WGS) entry which is preliminary data.</text>
</comment>
<reference evidence="2" key="1">
    <citation type="submission" date="2019-12" db="EMBL/GenBank/DDBJ databases">
        <title>Comparative genomics gives insights into the taxonomy of the Azoarcus-Aromatoleum group and reveals separate origins of nif in the plant-associated Azoarcus and non-plant-associated Aromatoleum sub-groups.</title>
        <authorList>
            <person name="Lafos M."/>
            <person name="Maluk M."/>
            <person name="Batista M."/>
            <person name="Junghare M."/>
            <person name="Carmona M."/>
            <person name="Faoro H."/>
            <person name="Cruz L.M."/>
            <person name="Battistoni F."/>
            <person name="De Souza E."/>
            <person name="Pedrosa F."/>
            <person name="Chen W.-M."/>
            <person name="Poole P.S."/>
            <person name="Dixon R.A."/>
            <person name="James E.K."/>
        </authorList>
    </citation>
    <scope>NUCLEOTIDE SEQUENCE</scope>
    <source>
        <strain evidence="2">LuFRes1</strain>
    </source>
</reference>
<dbReference type="Proteomes" id="UP000615989">
    <property type="component" value="Unassembled WGS sequence"/>
</dbReference>
<dbReference type="EMBL" id="WTVG01000043">
    <property type="protein sequence ID" value="NMG25822.1"/>
    <property type="molecule type" value="Genomic_DNA"/>
</dbReference>
<proteinExistence type="predicted"/>
<evidence type="ECO:0008006" key="4">
    <source>
        <dbReference type="Google" id="ProtNLM"/>
    </source>
</evidence>
<keyword evidence="1" id="KW-0175">Coiled coil</keyword>
<organism evidence="2 3">
    <name type="scientific">Aromatoleum anaerobium</name>
    <dbReference type="NCBI Taxonomy" id="182180"/>
    <lineage>
        <taxon>Bacteria</taxon>
        <taxon>Pseudomonadati</taxon>
        <taxon>Pseudomonadota</taxon>
        <taxon>Betaproteobacteria</taxon>
        <taxon>Rhodocyclales</taxon>
        <taxon>Rhodocyclaceae</taxon>
        <taxon>Aromatoleum</taxon>
    </lineage>
</organism>
<gene>
    <name evidence="2" type="ORF">GO606_14055</name>
</gene>
<keyword evidence="3" id="KW-1185">Reference proteome</keyword>
<evidence type="ECO:0000313" key="2">
    <source>
        <dbReference type="EMBL" id="NMG25822.1"/>
    </source>
</evidence>
<evidence type="ECO:0000256" key="1">
    <source>
        <dbReference type="SAM" id="Coils"/>
    </source>
</evidence>
<sequence length="60" mass="6969">MDAVAMTRKEQARIARLETENAHLREQIARCLAVYREQLYELVDLRTQLDLVRAAIGVEQ</sequence>
<evidence type="ECO:0000313" key="3">
    <source>
        <dbReference type="Proteomes" id="UP000615989"/>
    </source>
</evidence>
<accession>A0ABX1PQA2</accession>
<protein>
    <recommendedName>
        <fullName evidence="4">Transposase</fullName>
    </recommendedName>
</protein>
<name>A0ABX1PQA2_9RHOO</name>